<dbReference type="HOGENOM" id="CLU_118652_2_0_2"/>
<comment type="similarity">
    <text evidence="1 5">Belongs to the eukaryotic ribosomal protein eL34 family.</text>
</comment>
<evidence type="ECO:0000313" key="6">
    <source>
        <dbReference type="EMBL" id="CCC82603.1"/>
    </source>
</evidence>
<dbReference type="PaxDb" id="768679-TTX_1989"/>
<dbReference type="Pfam" id="PF01199">
    <property type="entry name" value="Ribosomal_L34e"/>
    <property type="match status" value="1"/>
</dbReference>
<protein>
    <recommendedName>
        <fullName evidence="4 5">Large ribosomal subunit protein eL34</fullName>
    </recommendedName>
</protein>
<evidence type="ECO:0000256" key="3">
    <source>
        <dbReference type="ARBA" id="ARBA00023274"/>
    </source>
</evidence>
<dbReference type="KEGG" id="ttn:TTX_1989"/>
<dbReference type="RefSeq" id="WP_014127856.1">
    <property type="nucleotide sequence ID" value="NC_016070.1"/>
</dbReference>
<evidence type="ECO:0000313" key="7">
    <source>
        <dbReference type="Proteomes" id="UP000002654"/>
    </source>
</evidence>
<keyword evidence="7" id="KW-1185">Reference proteome</keyword>
<dbReference type="PRINTS" id="PR01250">
    <property type="entry name" value="RIBOSOMALL34"/>
</dbReference>
<dbReference type="GO" id="GO:0003735">
    <property type="term" value="F:structural constituent of ribosome"/>
    <property type="evidence" value="ECO:0007669"/>
    <property type="project" value="InterPro"/>
</dbReference>
<dbReference type="PROSITE" id="PS01145">
    <property type="entry name" value="RIBOSOMAL_L34E"/>
    <property type="match status" value="1"/>
</dbReference>
<keyword evidence="3 5" id="KW-0687">Ribonucleoprotein</keyword>
<proteinExistence type="inferred from homology"/>
<evidence type="ECO:0000256" key="5">
    <source>
        <dbReference type="HAMAP-Rule" id="MF_00349"/>
    </source>
</evidence>
<dbReference type="EMBL" id="FN869859">
    <property type="protein sequence ID" value="CCC82603.1"/>
    <property type="molecule type" value="Genomic_DNA"/>
</dbReference>
<dbReference type="GO" id="GO:0005840">
    <property type="term" value="C:ribosome"/>
    <property type="evidence" value="ECO:0007669"/>
    <property type="project" value="UniProtKB-KW"/>
</dbReference>
<dbReference type="GeneID" id="11262878"/>
<dbReference type="PATRIC" id="fig|768679.9.peg.2012"/>
<dbReference type="InterPro" id="IPR008195">
    <property type="entry name" value="Ribosomal_eL34"/>
</dbReference>
<name>G4RM08_THETK</name>
<evidence type="ECO:0000256" key="2">
    <source>
        <dbReference type="ARBA" id="ARBA00022980"/>
    </source>
</evidence>
<dbReference type="GO" id="GO:1990904">
    <property type="term" value="C:ribonucleoprotein complex"/>
    <property type="evidence" value="ECO:0007669"/>
    <property type="project" value="UniProtKB-KW"/>
</dbReference>
<keyword evidence="2 5" id="KW-0689">Ribosomal protein</keyword>
<sequence length="85" mass="9771">MVKPALRSRSLRRVQRRTPGGRTVVHYYKRFASPPRGAITGEVLQGMDEKRVKTSRERLRAPSRPYGGYVSHKVLQRALRLAIRS</sequence>
<dbReference type="eggNOG" id="arCOG04168">
    <property type="taxonomic scope" value="Archaea"/>
</dbReference>
<dbReference type="STRING" id="768679.TTX_1989"/>
<dbReference type="HAMAP" id="MF_00349">
    <property type="entry name" value="Ribosomal_eL34"/>
    <property type="match status" value="1"/>
</dbReference>
<dbReference type="Proteomes" id="UP000002654">
    <property type="component" value="Chromosome"/>
</dbReference>
<evidence type="ECO:0000256" key="1">
    <source>
        <dbReference type="ARBA" id="ARBA00009875"/>
    </source>
</evidence>
<dbReference type="InterPro" id="IPR047868">
    <property type="entry name" value="Ribosomal_L34e_arc-type"/>
</dbReference>
<dbReference type="AlphaFoldDB" id="G4RM08"/>
<dbReference type="OrthoDB" id="43096at2157"/>
<dbReference type="InterPro" id="IPR018065">
    <property type="entry name" value="Ribosomal_eL34_CS"/>
</dbReference>
<reference evidence="6 7" key="1">
    <citation type="journal article" date="2011" name="PLoS ONE">
        <title>The complete genome sequence of Thermoproteus tenax: a physiologically versatile member of the Crenarchaeota.</title>
        <authorList>
            <person name="Siebers B."/>
            <person name="Zaparty M."/>
            <person name="Raddatz G."/>
            <person name="Tjaden B."/>
            <person name="Albers S.V."/>
            <person name="Bell S.D."/>
            <person name="Blombach F."/>
            <person name="Kletzin A."/>
            <person name="Kyrpides N."/>
            <person name="Lanz C."/>
            <person name="Plagens A."/>
            <person name="Rampp M."/>
            <person name="Rosinus A."/>
            <person name="von Jan M."/>
            <person name="Makarova K.S."/>
            <person name="Klenk H.P."/>
            <person name="Schuster S.C."/>
            <person name="Hensel R."/>
        </authorList>
    </citation>
    <scope>NUCLEOTIDE SEQUENCE [LARGE SCALE GENOMIC DNA]</scope>
    <source>
        <strain evidence="7">ATCC 35583 / DSM 2078 / JCM 9277 / NBRC 100435 / Kra 1</strain>
    </source>
</reference>
<gene>
    <name evidence="5 6" type="primary">rpl34e</name>
    <name evidence="6" type="ordered locus">TTX_1989</name>
</gene>
<accession>G4RM08</accession>
<organism evidence="6 7">
    <name type="scientific">Thermoproteus tenax (strain ATCC 35583 / DSM 2078 / JCM 9277 / NBRC 100435 / Kra 1)</name>
    <dbReference type="NCBI Taxonomy" id="768679"/>
    <lineage>
        <taxon>Archaea</taxon>
        <taxon>Thermoproteota</taxon>
        <taxon>Thermoprotei</taxon>
        <taxon>Thermoproteales</taxon>
        <taxon>Thermoproteaceae</taxon>
        <taxon>Thermoproteus</taxon>
    </lineage>
</organism>
<evidence type="ECO:0000256" key="4">
    <source>
        <dbReference type="ARBA" id="ARBA00035227"/>
    </source>
</evidence>
<dbReference type="GO" id="GO:0006412">
    <property type="term" value="P:translation"/>
    <property type="evidence" value="ECO:0007669"/>
    <property type="project" value="UniProtKB-UniRule"/>
</dbReference>